<reference evidence="1" key="1">
    <citation type="submission" date="2020-05" db="EMBL/GenBank/DDBJ databases">
        <authorList>
            <person name="Chiriac C."/>
            <person name="Salcher M."/>
            <person name="Ghai R."/>
            <person name="Kavagutti S V."/>
        </authorList>
    </citation>
    <scope>NUCLEOTIDE SEQUENCE</scope>
</reference>
<name>A0A6J5SS09_9CAUD</name>
<sequence>MSLLALAYDLIKDLPNESERDTAIAQIRILLNEAK</sequence>
<evidence type="ECO:0000313" key="1">
    <source>
        <dbReference type="EMBL" id="CAB4217287.1"/>
    </source>
</evidence>
<proteinExistence type="predicted"/>
<protein>
    <submittedName>
        <fullName evidence="1">Uncharacterized protein</fullName>
    </submittedName>
</protein>
<accession>A0A6J5SS09</accession>
<organism evidence="1">
    <name type="scientific">uncultured Caudovirales phage</name>
    <dbReference type="NCBI Taxonomy" id="2100421"/>
    <lineage>
        <taxon>Viruses</taxon>
        <taxon>Duplodnaviria</taxon>
        <taxon>Heunggongvirae</taxon>
        <taxon>Uroviricota</taxon>
        <taxon>Caudoviricetes</taxon>
        <taxon>Peduoviridae</taxon>
        <taxon>Maltschvirus</taxon>
        <taxon>Maltschvirus maltsch</taxon>
    </lineage>
</organism>
<gene>
    <name evidence="1" type="ORF">UFOVP1590_37</name>
</gene>
<dbReference type="EMBL" id="LR797443">
    <property type="protein sequence ID" value="CAB4217287.1"/>
    <property type="molecule type" value="Genomic_DNA"/>
</dbReference>